<reference evidence="6" key="1">
    <citation type="journal article" date="2019" name="Int. J. Syst. Evol. Microbiol.">
        <title>The Global Catalogue of Microorganisms (GCM) 10K type strain sequencing project: providing services to taxonomists for standard genome sequencing and annotation.</title>
        <authorList>
            <consortium name="The Broad Institute Genomics Platform"/>
            <consortium name="The Broad Institute Genome Sequencing Center for Infectious Disease"/>
            <person name="Wu L."/>
            <person name="Ma J."/>
        </authorList>
    </citation>
    <scope>NUCLEOTIDE SEQUENCE [LARGE SCALE GENOMIC DNA]</scope>
    <source>
        <strain evidence="6">CCUG 55608</strain>
    </source>
</reference>
<dbReference type="InterPro" id="IPR015590">
    <property type="entry name" value="Aldehyde_DH_dom"/>
</dbReference>
<accession>A0ABW3QDM1</accession>
<name>A0ABW3QDM1_9BACT</name>
<evidence type="ECO:0000256" key="3">
    <source>
        <dbReference type="ARBA" id="ARBA00023002"/>
    </source>
</evidence>
<dbReference type="CDD" id="cd07100">
    <property type="entry name" value="ALDH_SSADH1_GabD1"/>
    <property type="match status" value="1"/>
</dbReference>
<evidence type="ECO:0000259" key="4">
    <source>
        <dbReference type="Pfam" id="PF00171"/>
    </source>
</evidence>
<keyword evidence="2" id="KW-0521">NADP</keyword>
<comment type="caution">
    <text evidence="5">The sequence shown here is derived from an EMBL/GenBank/DDBJ whole genome shotgun (WGS) entry which is preliminary data.</text>
</comment>
<protein>
    <submittedName>
        <fullName evidence="5">NAD-dependent succinate-semialdehyde dehydrogenase</fullName>
    </submittedName>
</protein>
<dbReference type="PANTHER" id="PTHR43217:SF1">
    <property type="entry name" value="SUCCINATE SEMIALDEHYDE DEHYDROGENASE [NAD(P)+] SAD"/>
    <property type="match status" value="1"/>
</dbReference>
<dbReference type="PANTHER" id="PTHR43217">
    <property type="entry name" value="SUCCINATE SEMIALDEHYDE DEHYDROGENASE [NAD(P)+] SAD"/>
    <property type="match status" value="1"/>
</dbReference>
<dbReference type="Proteomes" id="UP001597116">
    <property type="component" value="Unassembled WGS sequence"/>
</dbReference>
<evidence type="ECO:0000256" key="2">
    <source>
        <dbReference type="ARBA" id="ARBA00022857"/>
    </source>
</evidence>
<comment type="similarity">
    <text evidence="1">Belongs to the aldehyde dehydrogenase family.</text>
</comment>
<evidence type="ECO:0000313" key="6">
    <source>
        <dbReference type="Proteomes" id="UP001597116"/>
    </source>
</evidence>
<dbReference type="InterPro" id="IPR016161">
    <property type="entry name" value="Ald_DH/histidinol_DH"/>
</dbReference>
<dbReference type="RefSeq" id="WP_265993571.1">
    <property type="nucleotide sequence ID" value="NZ_CP110973.1"/>
</dbReference>
<keyword evidence="6" id="KW-1185">Reference proteome</keyword>
<gene>
    <name evidence="5" type="ORF">ACFQ4C_22390</name>
</gene>
<dbReference type="InterPro" id="IPR047110">
    <property type="entry name" value="GABD/Sad-like"/>
</dbReference>
<proteinExistence type="inferred from homology"/>
<evidence type="ECO:0000313" key="5">
    <source>
        <dbReference type="EMBL" id="MFD1143891.1"/>
    </source>
</evidence>
<dbReference type="SUPFAM" id="SSF53720">
    <property type="entry name" value="ALDH-like"/>
    <property type="match status" value="1"/>
</dbReference>
<sequence>MSFTSVNPYTQKKIKSYTALSNQALDQKIKLADRAFNDWSELSLEKRMAYFQKVAAYLRREKQRYAELMTAEMGKTLKEAMAEIEKCAVGCDYYLEKAPQFLADLTIETEAKKSFVAYQPLGIVLAVMPWNFPFWQVFRFAIPSLLAGNVGLLKHAANVSGCSLAIEEIFRACDFPAGAFQSLLIESKTVESVLKDSRVKAVTLTGSEKAGASVASIAGSQIKKSVLELGGSDALIVLADADLEKAAEVAAHSRMQNAGQSCIAAKRFIVEKSVKKEFTDRVLHHIQVIQQGDPMSEATTMGPVARLDLAETIDKQCTETVQQGARILHGGSRQGCNVQPILLDKVKPGMTAFDEETFGPLAVIVEAKDERDAVKLANQSNYGLGSALWTQDLERADRLARQIQAGSVFVNSLMRSDPRVPFGGVKLSGFGRELSDVGLKEFLNIKTVWME</sequence>
<dbReference type="Pfam" id="PF00171">
    <property type="entry name" value="Aldedh"/>
    <property type="match status" value="1"/>
</dbReference>
<evidence type="ECO:0000256" key="1">
    <source>
        <dbReference type="ARBA" id="ARBA00009986"/>
    </source>
</evidence>
<dbReference type="InterPro" id="IPR016163">
    <property type="entry name" value="Ald_DH_C"/>
</dbReference>
<dbReference type="Gene3D" id="3.40.309.10">
    <property type="entry name" value="Aldehyde Dehydrogenase, Chain A, domain 2"/>
    <property type="match status" value="1"/>
</dbReference>
<keyword evidence="3" id="KW-0560">Oxidoreductase</keyword>
<organism evidence="5 6">
    <name type="scientific">Larkinella insperata</name>
    <dbReference type="NCBI Taxonomy" id="332158"/>
    <lineage>
        <taxon>Bacteria</taxon>
        <taxon>Pseudomonadati</taxon>
        <taxon>Bacteroidota</taxon>
        <taxon>Cytophagia</taxon>
        <taxon>Cytophagales</taxon>
        <taxon>Spirosomataceae</taxon>
        <taxon>Larkinella</taxon>
    </lineage>
</organism>
<feature type="domain" description="Aldehyde dehydrogenase" evidence="4">
    <location>
        <begin position="3"/>
        <end position="448"/>
    </location>
</feature>
<dbReference type="InterPro" id="IPR044148">
    <property type="entry name" value="ALDH_GabD1-like"/>
</dbReference>
<dbReference type="Gene3D" id="3.40.605.10">
    <property type="entry name" value="Aldehyde Dehydrogenase, Chain A, domain 1"/>
    <property type="match status" value="1"/>
</dbReference>
<dbReference type="EMBL" id="JBHTLP010000019">
    <property type="protein sequence ID" value="MFD1143891.1"/>
    <property type="molecule type" value="Genomic_DNA"/>
</dbReference>
<dbReference type="InterPro" id="IPR016162">
    <property type="entry name" value="Ald_DH_N"/>
</dbReference>